<evidence type="ECO:0000313" key="2">
    <source>
        <dbReference type="EMBL" id="KIG13264.1"/>
    </source>
</evidence>
<comment type="caution">
    <text evidence="2">The sequence shown here is derived from an EMBL/GenBank/DDBJ whole genome shotgun (WGS) entry which is preliminary data.</text>
</comment>
<feature type="domain" description="PPM-type phosphatase" evidence="1">
    <location>
        <begin position="11"/>
        <end position="260"/>
    </location>
</feature>
<dbReference type="SMART" id="SM00331">
    <property type="entry name" value="PP2C_SIG"/>
    <property type="match status" value="1"/>
</dbReference>
<name>A0A0C1Z6M7_9BACT</name>
<dbReference type="GO" id="GO:0004722">
    <property type="term" value="F:protein serine/threonine phosphatase activity"/>
    <property type="evidence" value="ECO:0007669"/>
    <property type="project" value="InterPro"/>
</dbReference>
<sequence>MSISFAVGHDRVRFAGMTHVGRVRSHNEDNLLIPDEVPIAVVSDGMGGHACGEVASQITVDVIGSFYKRAAAEGPRTWPFRLPSVEVEKNRMITAIKLANSEIFDTAAAEAEKAGMGCTVEAMYFSQGRFYIGHVGDSRVYRIRDGSIQLMTEDHSLLNDWRRMKEMTGEEIRTFPHRNVVVRALGLGDHVAVDVYVEEYKIGDIYLMCSDGLNDMLEDDEILQHVETKKKRLDGACQALIDAANEAGGKDNVTVLLAHVLEA</sequence>
<dbReference type="InterPro" id="IPR015655">
    <property type="entry name" value="PP2C"/>
</dbReference>
<gene>
    <name evidence="2" type="ORF">DB30_00408</name>
</gene>
<dbReference type="PANTHER" id="PTHR13832:SF827">
    <property type="entry name" value="PROTEIN PHOSPHATASE 1L"/>
    <property type="match status" value="1"/>
</dbReference>
<reference evidence="2 3" key="1">
    <citation type="submission" date="2014-12" db="EMBL/GenBank/DDBJ databases">
        <title>Genome assembly of Enhygromyxa salina DSM 15201.</title>
        <authorList>
            <person name="Sharma G."/>
            <person name="Subramanian S."/>
        </authorList>
    </citation>
    <scope>NUCLEOTIDE SEQUENCE [LARGE SCALE GENOMIC DNA]</scope>
    <source>
        <strain evidence="2 3">DSM 15201</strain>
    </source>
</reference>
<dbReference type="NCBIfam" id="NF033484">
    <property type="entry name" value="Stp1_PP2C_phos"/>
    <property type="match status" value="1"/>
</dbReference>
<dbReference type="Proteomes" id="UP000031599">
    <property type="component" value="Unassembled WGS sequence"/>
</dbReference>
<accession>A0A0C1Z6M7</accession>
<dbReference type="SUPFAM" id="SSF81606">
    <property type="entry name" value="PP2C-like"/>
    <property type="match status" value="1"/>
</dbReference>
<dbReference type="Gene3D" id="3.60.40.10">
    <property type="entry name" value="PPM-type phosphatase domain"/>
    <property type="match status" value="1"/>
</dbReference>
<protein>
    <submittedName>
        <fullName evidence="2">Protein serine/threonine phosphatase PrpC, regulation of stationary phase</fullName>
    </submittedName>
</protein>
<dbReference type="AlphaFoldDB" id="A0A0C1Z6M7"/>
<dbReference type="PANTHER" id="PTHR13832">
    <property type="entry name" value="PROTEIN PHOSPHATASE 2C"/>
    <property type="match status" value="1"/>
</dbReference>
<dbReference type="PROSITE" id="PS51746">
    <property type="entry name" value="PPM_2"/>
    <property type="match status" value="1"/>
</dbReference>
<dbReference type="CDD" id="cd00143">
    <property type="entry name" value="PP2Cc"/>
    <property type="match status" value="1"/>
</dbReference>
<evidence type="ECO:0000259" key="1">
    <source>
        <dbReference type="PROSITE" id="PS51746"/>
    </source>
</evidence>
<dbReference type="RefSeq" id="WP_146661494.1">
    <property type="nucleotide sequence ID" value="NZ_JMCC02000103.1"/>
</dbReference>
<organism evidence="2 3">
    <name type="scientific">Enhygromyxa salina</name>
    <dbReference type="NCBI Taxonomy" id="215803"/>
    <lineage>
        <taxon>Bacteria</taxon>
        <taxon>Pseudomonadati</taxon>
        <taxon>Myxococcota</taxon>
        <taxon>Polyangia</taxon>
        <taxon>Nannocystales</taxon>
        <taxon>Nannocystaceae</taxon>
        <taxon>Enhygromyxa</taxon>
    </lineage>
</organism>
<dbReference type="SMART" id="SM00332">
    <property type="entry name" value="PP2Cc"/>
    <property type="match status" value="1"/>
</dbReference>
<proteinExistence type="predicted"/>
<dbReference type="InterPro" id="IPR001932">
    <property type="entry name" value="PPM-type_phosphatase-like_dom"/>
</dbReference>
<dbReference type="EMBL" id="JMCC02000103">
    <property type="protein sequence ID" value="KIG13264.1"/>
    <property type="molecule type" value="Genomic_DNA"/>
</dbReference>
<evidence type="ECO:0000313" key="3">
    <source>
        <dbReference type="Proteomes" id="UP000031599"/>
    </source>
</evidence>
<dbReference type="Pfam" id="PF13672">
    <property type="entry name" value="PP2C_2"/>
    <property type="match status" value="1"/>
</dbReference>
<dbReference type="InterPro" id="IPR036457">
    <property type="entry name" value="PPM-type-like_dom_sf"/>
</dbReference>